<name>A0AAN9JMC1_CLITE</name>
<dbReference type="AlphaFoldDB" id="A0AAN9JMC1"/>
<proteinExistence type="predicted"/>
<dbReference type="InterPro" id="IPR057882">
    <property type="entry name" value="ENGase_C"/>
</dbReference>
<gene>
    <name evidence="2" type="ORF">RJT34_11332</name>
</gene>
<evidence type="ECO:0000259" key="1">
    <source>
        <dbReference type="Pfam" id="PF25529"/>
    </source>
</evidence>
<feature type="domain" description="Cytosolic endo-beta-N-acetylglucosaminidase C-terminal" evidence="1">
    <location>
        <begin position="126"/>
        <end position="200"/>
    </location>
</feature>
<reference evidence="2 3" key="1">
    <citation type="submission" date="2024-01" db="EMBL/GenBank/DDBJ databases">
        <title>The genomes of 5 underutilized Papilionoideae crops provide insights into root nodulation and disease resistance.</title>
        <authorList>
            <person name="Yuan L."/>
        </authorList>
    </citation>
    <scope>NUCLEOTIDE SEQUENCE [LARGE SCALE GENOMIC DNA]</scope>
    <source>
        <strain evidence="2">LY-2023</strain>
        <tissue evidence="2">Leaf</tissue>
    </source>
</reference>
<dbReference type="GO" id="GO:0033925">
    <property type="term" value="F:mannosyl-glycoprotein endo-beta-N-acetylglucosaminidase activity"/>
    <property type="evidence" value="ECO:0007669"/>
    <property type="project" value="InterPro"/>
</dbReference>
<accession>A0AAN9JMC1</accession>
<keyword evidence="3" id="KW-1185">Reference proteome</keyword>
<protein>
    <recommendedName>
        <fullName evidence="1">Cytosolic endo-beta-N-acetylglucosaminidase C-terminal domain-containing protein</fullName>
    </recommendedName>
</protein>
<evidence type="ECO:0000313" key="2">
    <source>
        <dbReference type="EMBL" id="KAK7300487.1"/>
    </source>
</evidence>
<dbReference type="Pfam" id="PF25529">
    <property type="entry name" value="Ig_ENGASE1_C"/>
    <property type="match status" value="1"/>
</dbReference>
<comment type="caution">
    <text evidence="2">The sequence shown here is derived from an EMBL/GenBank/DDBJ whole genome shotgun (WGS) entry which is preliminary data.</text>
</comment>
<sequence>MQVNSDSNSSLGLVLEFTFAANKTMSVLLTSQGMDHLSSKFSKVVPTIEHKGNAPGWVIHEGTVEMNGHILSEVHALCHMSNALFNERGLKSRPLGGDHSHTFASPTDYFAVLGHITVKTSNYKPDFPQSTSWLVGGEYINWKSGSKGSKFSSVKISWKLKEGKEFVYPHYNVYVEKLPKLADGNPSTTLEHVEEYLGVA</sequence>
<dbReference type="InterPro" id="IPR032979">
    <property type="entry name" value="ENGase"/>
</dbReference>
<dbReference type="EMBL" id="JAYKXN010000003">
    <property type="protein sequence ID" value="KAK7300487.1"/>
    <property type="molecule type" value="Genomic_DNA"/>
</dbReference>
<dbReference type="PANTHER" id="PTHR13246:SF1">
    <property type="entry name" value="CYTOSOLIC ENDO-BETA-N-ACETYLGLUCOSAMINIDASE"/>
    <property type="match status" value="1"/>
</dbReference>
<organism evidence="2 3">
    <name type="scientific">Clitoria ternatea</name>
    <name type="common">Butterfly pea</name>
    <dbReference type="NCBI Taxonomy" id="43366"/>
    <lineage>
        <taxon>Eukaryota</taxon>
        <taxon>Viridiplantae</taxon>
        <taxon>Streptophyta</taxon>
        <taxon>Embryophyta</taxon>
        <taxon>Tracheophyta</taxon>
        <taxon>Spermatophyta</taxon>
        <taxon>Magnoliopsida</taxon>
        <taxon>eudicotyledons</taxon>
        <taxon>Gunneridae</taxon>
        <taxon>Pentapetalae</taxon>
        <taxon>rosids</taxon>
        <taxon>fabids</taxon>
        <taxon>Fabales</taxon>
        <taxon>Fabaceae</taxon>
        <taxon>Papilionoideae</taxon>
        <taxon>50 kb inversion clade</taxon>
        <taxon>NPAAA clade</taxon>
        <taxon>indigoferoid/millettioid clade</taxon>
        <taxon>Phaseoleae</taxon>
        <taxon>Clitoria</taxon>
    </lineage>
</organism>
<evidence type="ECO:0000313" key="3">
    <source>
        <dbReference type="Proteomes" id="UP001359559"/>
    </source>
</evidence>
<dbReference type="Proteomes" id="UP001359559">
    <property type="component" value="Unassembled WGS sequence"/>
</dbReference>
<dbReference type="PANTHER" id="PTHR13246">
    <property type="entry name" value="ENDO BETA N-ACETYLGLUCOSAMINIDASE"/>
    <property type="match status" value="1"/>
</dbReference>